<dbReference type="STRING" id="1041930.Mtc_1735"/>
<dbReference type="OrthoDB" id="147380at2157"/>
<dbReference type="EMBL" id="CP003243">
    <property type="protein sequence ID" value="AFD00479.1"/>
    <property type="molecule type" value="Genomic_DNA"/>
</dbReference>
<dbReference type="AlphaFoldDB" id="H8I9M8"/>
<accession>H8I9M8</accession>
<protein>
    <submittedName>
        <fullName evidence="1">Uncharacterized protein</fullName>
    </submittedName>
</protein>
<dbReference type="RefSeq" id="WP_014406310.1">
    <property type="nucleotide sequence ID" value="NC_017034.1"/>
</dbReference>
<sequence length="206" mass="23565">MITIVFSHKTYSDNKLKIKRIIKKYGMSWDDRKSGWVNEATGDGVYIDKSVIEMIMEDTFTENQPMTLFVESKDEAFLKELEAMCRELGGQFIRGGATPVRPPAQAAPAKKVAFPAPHKDIFMRLNMRDASSCTTPELRQKAYEDLKNISGRWERRKKQLLAEYQKMGLKKSTIDSMLQREEIAFRKNNACWVTGEFPADGGQKAE</sequence>
<proteinExistence type="predicted"/>
<dbReference type="KEGG" id="mez:Mtc_1735"/>
<keyword evidence="2" id="KW-1185">Reference proteome</keyword>
<name>H8I9M8_METCZ</name>
<dbReference type="eggNOG" id="arCOG11646">
    <property type="taxonomic scope" value="Archaea"/>
</dbReference>
<organism evidence="1 2">
    <name type="scientific">Methanocella conradii (strain DSM 24694 / JCM 17849 / CGMCC 1.5162 / HZ254)</name>
    <dbReference type="NCBI Taxonomy" id="1041930"/>
    <lineage>
        <taxon>Archaea</taxon>
        <taxon>Methanobacteriati</taxon>
        <taxon>Methanobacteriota</taxon>
        <taxon>Stenosarchaea group</taxon>
        <taxon>Methanomicrobia</taxon>
        <taxon>Methanocellales</taxon>
        <taxon>Methanocellaceae</taxon>
        <taxon>Methanocella</taxon>
    </lineage>
</organism>
<gene>
    <name evidence="1" type="ordered locus">Mtc_1735</name>
</gene>
<evidence type="ECO:0000313" key="2">
    <source>
        <dbReference type="Proteomes" id="UP000005233"/>
    </source>
</evidence>
<reference evidence="1 2" key="1">
    <citation type="journal article" date="2012" name="J. Bacteriol.">
        <title>Complete genome sequence of a thermophilic methanogen, Methanocella conradii HZ254, isolated from Chinese rice field soil.</title>
        <authorList>
            <person name="Lu Z."/>
            <person name="Lu Y."/>
        </authorList>
    </citation>
    <scope>NUCLEOTIDE SEQUENCE [LARGE SCALE GENOMIC DNA]</scope>
    <source>
        <strain evidence="2">DSM 24694 / JCM 17849 / CGMCC 1.5162 / HZ254</strain>
    </source>
</reference>
<dbReference type="HOGENOM" id="CLU_1329467_0_0_2"/>
<dbReference type="GeneID" id="11971876"/>
<evidence type="ECO:0000313" key="1">
    <source>
        <dbReference type="EMBL" id="AFD00479.1"/>
    </source>
</evidence>
<dbReference type="Proteomes" id="UP000005233">
    <property type="component" value="Chromosome"/>
</dbReference>